<dbReference type="STRING" id="589385.SAMN05421504_10774"/>
<accession>A0A1H3N058</accession>
<dbReference type="SUPFAM" id="SSF52096">
    <property type="entry name" value="ClpP/crotonase"/>
    <property type="match status" value="1"/>
</dbReference>
<organism evidence="3 4">
    <name type="scientific">Amycolatopsis xylanica</name>
    <dbReference type="NCBI Taxonomy" id="589385"/>
    <lineage>
        <taxon>Bacteria</taxon>
        <taxon>Bacillati</taxon>
        <taxon>Actinomycetota</taxon>
        <taxon>Actinomycetes</taxon>
        <taxon>Pseudonocardiales</taxon>
        <taxon>Pseudonocardiaceae</taxon>
        <taxon>Amycolatopsis</taxon>
    </lineage>
</organism>
<dbReference type="AlphaFoldDB" id="A0A1H3N058"/>
<gene>
    <name evidence="3" type="ORF">SAMN05421504_10774</name>
</gene>
<sequence>MSPFRASAKITESWAHFGFEVADGVATVTLNRPEKLNALTFDVYADLRDLLAELPHRDDIRVLVLTGEGRGFCSGGDVEEIIGELQKMETAELLEFTRMTGAVVKALRECPLPVIAAVNGVAAGAGSVIALASDFRLLARSAKFAFLFTKVGLAGADMGSAYLLPRLVGLGRATELLMLGDKLPAERAEAIGLASQVVDDEDLPAAAAALARRLADGPALAYSTTKVLLTRELDMDLGSSIELEAITQALLMTAKDHKEFYAAWSAGRSPQWTGR</sequence>
<dbReference type="NCBIfam" id="NF006107">
    <property type="entry name" value="PRK08258.1"/>
    <property type="match status" value="1"/>
</dbReference>
<dbReference type="PROSITE" id="PS00166">
    <property type="entry name" value="ENOYL_COA_HYDRATASE"/>
    <property type="match status" value="1"/>
</dbReference>
<evidence type="ECO:0000313" key="4">
    <source>
        <dbReference type="Proteomes" id="UP000199515"/>
    </source>
</evidence>
<dbReference type="OrthoDB" id="9777711at2"/>
<keyword evidence="4" id="KW-1185">Reference proteome</keyword>
<reference evidence="3 4" key="1">
    <citation type="submission" date="2016-10" db="EMBL/GenBank/DDBJ databases">
        <authorList>
            <person name="de Groot N.N."/>
        </authorList>
    </citation>
    <scope>NUCLEOTIDE SEQUENCE [LARGE SCALE GENOMIC DNA]</scope>
    <source>
        <strain evidence="3 4">CPCC 202699</strain>
    </source>
</reference>
<dbReference type="EMBL" id="FNON01000007">
    <property type="protein sequence ID" value="SDY82226.1"/>
    <property type="molecule type" value="Genomic_DNA"/>
</dbReference>
<evidence type="ECO:0000256" key="1">
    <source>
        <dbReference type="ARBA" id="ARBA00005254"/>
    </source>
</evidence>
<evidence type="ECO:0000313" key="3">
    <source>
        <dbReference type="EMBL" id="SDY82226.1"/>
    </source>
</evidence>
<comment type="similarity">
    <text evidence="1 2">Belongs to the enoyl-CoA hydratase/isomerase family.</text>
</comment>
<dbReference type="GO" id="GO:0003824">
    <property type="term" value="F:catalytic activity"/>
    <property type="evidence" value="ECO:0007669"/>
    <property type="project" value="InterPro"/>
</dbReference>
<protein>
    <submittedName>
        <fullName evidence="3">Enoyl-CoA hydratase/carnithine racemase</fullName>
    </submittedName>
</protein>
<dbReference type="InterPro" id="IPR018376">
    <property type="entry name" value="Enoyl-CoA_hyd/isom_CS"/>
</dbReference>
<dbReference type="PANTHER" id="PTHR43459">
    <property type="entry name" value="ENOYL-COA HYDRATASE"/>
    <property type="match status" value="1"/>
</dbReference>
<proteinExistence type="inferred from homology"/>
<dbReference type="InterPro" id="IPR029045">
    <property type="entry name" value="ClpP/crotonase-like_dom_sf"/>
</dbReference>
<dbReference type="InterPro" id="IPR001753">
    <property type="entry name" value="Enoyl-CoA_hydra/iso"/>
</dbReference>
<dbReference type="CDD" id="cd06558">
    <property type="entry name" value="crotonase-like"/>
    <property type="match status" value="1"/>
</dbReference>
<dbReference type="RefSeq" id="WP_091294418.1">
    <property type="nucleotide sequence ID" value="NZ_FNON01000007.1"/>
</dbReference>
<dbReference type="Gene3D" id="3.90.226.10">
    <property type="entry name" value="2-enoyl-CoA Hydratase, Chain A, domain 1"/>
    <property type="match status" value="1"/>
</dbReference>
<name>A0A1H3N058_9PSEU</name>
<dbReference type="Proteomes" id="UP000199515">
    <property type="component" value="Unassembled WGS sequence"/>
</dbReference>
<dbReference type="PANTHER" id="PTHR43459:SF1">
    <property type="entry name" value="EG:BACN32G11.4 PROTEIN"/>
    <property type="match status" value="1"/>
</dbReference>
<evidence type="ECO:0000256" key="2">
    <source>
        <dbReference type="RuleBase" id="RU003707"/>
    </source>
</evidence>
<dbReference type="InterPro" id="IPR014748">
    <property type="entry name" value="Enoyl-CoA_hydra_C"/>
</dbReference>
<dbReference type="Pfam" id="PF00378">
    <property type="entry name" value="ECH_1"/>
    <property type="match status" value="1"/>
</dbReference>
<dbReference type="Gene3D" id="1.10.12.10">
    <property type="entry name" value="Lyase 2-enoyl-coa Hydratase, Chain A, domain 2"/>
    <property type="match status" value="1"/>
</dbReference>